<gene>
    <name evidence="1" type="ORF">H4W34_006904</name>
</gene>
<dbReference type="Proteomes" id="UP000627838">
    <property type="component" value="Unassembled WGS sequence"/>
</dbReference>
<accession>A0ABR9K2J0</accession>
<organism evidence="1 2">
    <name type="scientific">Actinomadura algeriensis</name>
    <dbReference type="NCBI Taxonomy" id="1679523"/>
    <lineage>
        <taxon>Bacteria</taxon>
        <taxon>Bacillati</taxon>
        <taxon>Actinomycetota</taxon>
        <taxon>Actinomycetes</taxon>
        <taxon>Streptosporangiales</taxon>
        <taxon>Thermomonosporaceae</taxon>
        <taxon>Actinomadura</taxon>
    </lineage>
</organism>
<protein>
    <submittedName>
        <fullName evidence="1">Uncharacterized protein</fullName>
    </submittedName>
</protein>
<sequence>METIEMFGRDAQLHAALRRRAPQMAASLERDDTDMPRVRVTYRNVGPRLVAWDGATYRWRSGPVEGDRLPCDAEQAADVIAEALGAATGPSRTEDGS</sequence>
<comment type="caution">
    <text evidence="1">The sequence shown here is derived from an EMBL/GenBank/DDBJ whole genome shotgun (WGS) entry which is preliminary data.</text>
</comment>
<dbReference type="RefSeq" id="WP_192763003.1">
    <property type="nucleotide sequence ID" value="NZ_JADBDZ010000001.1"/>
</dbReference>
<proteinExistence type="predicted"/>
<reference evidence="1 2" key="1">
    <citation type="submission" date="2020-10" db="EMBL/GenBank/DDBJ databases">
        <title>Sequencing the genomes of 1000 actinobacteria strains.</title>
        <authorList>
            <person name="Klenk H.-P."/>
        </authorList>
    </citation>
    <scope>NUCLEOTIDE SEQUENCE [LARGE SCALE GENOMIC DNA]</scope>
    <source>
        <strain evidence="1 2">DSM 46744</strain>
    </source>
</reference>
<evidence type="ECO:0000313" key="2">
    <source>
        <dbReference type="Proteomes" id="UP000627838"/>
    </source>
</evidence>
<dbReference type="EMBL" id="JADBDZ010000001">
    <property type="protein sequence ID" value="MBE1537071.1"/>
    <property type="molecule type" value="Genomic_DNA"/>
</dbReference>
<keyword evidence="2" id="KW-1185">Reference proteome</keyword>
<name>A0ABR9K2J0_9ACTN</name>
<evidence type="ECO:0000313" key="1">
    <source>
        <dbReference type="EMBL" id="MBE1537071.1"/>
    </source>
</evidence>